<feature type="transmembrane region" description="Helical" evidence="7">
    <location>
        <begin position="149"/>
        <end position="169"/>
    </location>
</feature>
<dbReference type="CDD" id="cd00082">
    <property type="entry name" value="HisKA"/>
    <property type="match status" value="1"/>
</dbReference>
<dbReference type="GO" id="GO:0000155">
    <property type="term" value="F:phosphorelay sensor kinase activity"/>
    <property type="evidence" value="ECO:0007669"/>
    <property type="project" value="InterPro"/>
</dbReference>
<proteinExistence type="predicted"/>
<accession>A0A521AMR6</accession>
<dbReference type="InterPro" id="IPR004358">
    <property type="entry name" value="Sig_transdc_His_kin-like_C"/>
</dbReference>
<keyword evidence="4" id="KW-0808">Transferase</keyword>
<evidence type="ECO:0000313" key="9">
    <source>
        <dbReference type="EMBL" id="SMO36118.1"/>
    </source>
</evidence>
<dbReference type="Pfam" id="PF00512">
    <property type="entry name" value="HisKA"/>
    <property type="match status" value="1"/>
</dbReference>
<evidence type="ECO:0000256" key="3">
    <source>
        <dbReference type="ARBA" id="ARBA00022553"/>
    </source>
</evidence>
<dbReference type="OrthoDB" id="9796457at2"/>
<evidence type="ECO:0000256" key="1">
    <source>
        <dbReference type="ARBA" id="ARBA00000085"/>
    </source>
</evidence>
<dbReference type="PROSITE" id="PS50109">
    <property type="entry name" value="HIS_KIN"/>
    <property type="match status" value="1"/>
</dbReference>
<reference evidence="9 10" key="1">
    <citation type="submission" date="2017-05" db="EMBL/GenBank/DDBJ databases">
        <authorList>
            <person name="Varghese N."/>
            <person name="Submissions S."/>
        </authorList>
    </citation>
    <scope>NUCLEOTIDE SEQUENCE [LARGE SCALE GENOMIC DNA]</scope>
    <source>
        <strain evidence="9 10">DSM 27040</strain>
    </source>
</reference>
<evidence type="ECO:0000256" key="6">
    <source>
        <dbReference type="ARBA" id="ARBA00023012"/>
    </source>
</evidence>
<organism evidence="9 10">
    <name type="scientific">Saccharicrinis carchari</name>
    <dbReference type="NCBI Taxonomy" id="1168039"/>
    <lineage>
        <taxon>Bacteria</taxon>
        <taxon>Pseudomonadati</taxon>
        <taxon>Bacteroidota</taxon>
        <taxon>Bacteroidia</taxon>
        <taxon>Marinilabiliales</taxon>
        <taxon>Marinilabiliaceae</taxon>
        <taxon>Saccharicrinis</taxon>
    </lineage>
</organism>
<comment type="catalytic activity">
    <reaction evidence="1">
        <text>ATP + protein L-histidine = ADP + protein N-phospho-L-histidine.</text>
        <dbReference type="EC" id="2.7.13.3"/>
    </reaction>
</comment>
<dbReference type="SMART" id="SM00387">
    <property type="entry name" value="HATPase_c"/>
    <property type="match status" value="1"/>
</dbReference>
<dbReference type="SUPFAM" id="SSF47384">
    <property type="entry name" value="Homodimeric domain of signal transducing histidine kinase"/>
    <property type="match status" value="1"/>
</dbReference>
<dbReference type="SMART" id="SM00388">
    <property type="entry name" value="HisKA"/>
    <property type="match status" value="1"/>
</dbReference>
<dbReference type="AlphaFoldDB" id="A0A521AMR6"/>
<dbReference type="InterPro" id="IPR050736">
    <property type="entry name" value="Sensor_HK_Regulatory"/>
</dbReference>
<sequence length="484" mass="54584">MLIKNFTLVLQILNILAMQGKKTRAIFGFSIERWIDSKIGKLNSQEIFEQILKLCIFLAASATVGNIILNLGNALIMATLFITLFFSLLYFFSHYKGYYPTSVKIFVASQFLILNVLWLTNGGSYGPTLLIFQAFIPMFIFFTELKRKLLIVFLLFVNVHVLFALEYFFPQLIRAYPNPGVRLFDTLVITFLFFIVEIPLLYFIQKQFIAQSLQAINSEKVKSAFLANMSHEIRTPMNAIIGFSELLGEPELDEDTKKQYVNIIKDNGNVLLQIINNIMDASKLESGLIEVNNSNTAIKPMLERLYNSHLPQIPSDKQVELICQVPRQLENITFFTDALLLHQILSNLITNAIKFTDKGYVKFGMEASATTHPEWLRFYVIDSGKGISQKSQAAIFQRFNQGHFNIKDKEGGVGLGLSISNELAQKINGTIELESDGKTGSAFYVILFSHKSNGKESGKNMGTSAKLLHKGNSCVRNAVYADIN</sequence>
<feature type="domain" description="Histidine kinase" evidence="8">
    <location>
        <begin position="228"/>
        <end position="451"/>
    </location>
</feature>
<dbReference type="Pfam" id="PF02518">
    <property type="entry name" value="HATPase_c"/>
    <property type="match status" value="1"/>
</dbReference>
<dbReference type="SUPFAM" id="SSF55874">
    <property type="entry name" value="ATPase domain of HSP90 chaperone/DNA topoisomerase II/histidine kinase"/>
    <property type="match status" value="1"/>
</dbReference>
<name>A0A521AMR6_SACCC</name>
<dbReference type="InterPro" id="IPR036890">
    <property type="entry name" value="HATPase_C_sf"/>
</dbReference>
<dbReference type="PANTHER" id="PTHR43711:SF31">
    <property type="entry name" value="HISTIDINE KINASE"/>
    <property type="match status" value="1"/>
</dbReference>
<dbReference type="InterPro" id="IPR003661">
    <property type="entry name" value="HisK_dim/P_dom"/>
</dbReference>
<dbReference type="EC" id="2.7.13.3" evidence="2"/>
<dbReference type="PANTHER" id="PTHR43711">
    <property type="entry name" value="TWO-COMPONENT HISTIDINE KINASE"/>
    <property type="match status" value="1"/>
</dbReference>
<keyword evidence="6" id="KW-0902">Two-component regulatory system</keyword>
<evidence type="ECO:0000313" key="10">
    <source>
        <dbReference type="Proteomes" id="UP000319040"/>
    </source>
</evidence>
<evidence type="ECO:0000256" key="2">
    <source>
        <dbReference type="ARBA" id="ARBA00012438"/>
    </source>
</evidence>
<dbReference type="InterPro" id="IPR003594">
    <property type="entry name" value="HATPase_dom"/>
</dbReference>
<keyword evidence="7" id="KW-1133">Transmembrane helix</keyword>
<dbReference type="Proteomes" id="UP000319040">
    <property type="component" value="Unassembled WGS sequence"/>
</dbReference>
<feature type="transmembrane region" description="Helical" evidence="7">
    <location>
        <begin position="75"/>
        <end position="92"/>
    </location>
</feature>
<evidence type="ECO:0000259" key="8">
    <source>
        <dbReference type="PROSITE" id="PS50109"/>
    </source>
</evidence>
<dbReference type="EMBL" id="FXTB01000001">
    <property type="protein sequence ID" value="SMO36118.1"/>
    <property type="molecule type" value="Genomic_DNA"/>
</dbReference>
<evidence type="ECO:0000256" key="4">
    <source>
        <dbReference type="ARBA" id="ARBA00022679"/>
    </source>
</evidence>
<dbReference type="InterPro" id="IPR005467">
    <property type="entry name" value="His_kinase_dom"/>
</dbReference>
<keyword evidence="3" id="KW-0597">Phosphoprotein</keyword>
<dbReference type="Gene3D" id="1.10.287.130">
    <property type="match status" value="1"/>
</dbReference>
<dbReference type="Gene3D" id="3.30.565.10">
    <property type="entry name" value="Histidine kinase-like ATPase, C-terminal domain"/>
    <property type="match status" value="1"/>
</dbReference>
<feature type="transmembrane region" description="Helical" evidence="7">
    <location>
        <begin position="125"/>
        <end position="142"/>
    </location>
</feature>
<keyword evidence="10" id="KW-1185">Reference proteome</keyword>
<keyword evidence="7" id="KW-0812">Transmembrane</keyword>
<gene>
    <name evidence="9" type="ORF">SAMN06265379_101265</name>
</gene>
<protein>
    <recommendedName>
        <fullName evidence="2">histidine kinase</fullName>
        <ecNumber evidence="2">2.7.13.3</ecNumber>
    </recommendedName>
</protein>
<keyword evidence="5 9" id="KW-0418">Kinase</keyword>
<dbReference type="InterPro" id="IPR036097">
    <property type="entry name" value="HisK_dim/P_sf"/>
</dbReference>
<keyword evidence="7" id="KW-0472">Membrane</keyword>
<dbReference type="PRINTS" id="PR00344">
    <property type="entry name" value="BCTRLSENSOR"/>
</dbReference>
<evidence type="ECO:0000256" key="5">
    <source>
        <dbReference type="ARBA" id="ARBA00022777"/>
    </source>
</evidence>
<feature type="transmembrane region" description="Helical" evidence="7">
    <location>
        <begin position="181"/>
        <end position="204"/>
    </location>
</feature>
<evidence type="ECO:0000256" key="7">
    <source>
        <dbReference type="SAM" id="Phobius"/>
    </source>
</evidence>